<evidence type="ECO:0000256" key="2">
    <source>
        <dbReference type="ARBA" id="ARBA00022980"/>
    </source>
</evidence>
<dbReference type="Gene3D" id="3.100.10.10">
    <property type="match status" value="1"/>
</dbReference>
<dbReference type="PANTHER" id="PTHR10934">
    <property type="entry name" value="60S RIBOSOMAL PROTEIN L18"/>
    <property type="match status" value="1"/>
</dbReference>
<dbReference type="OrthoDB" id="6353017at2759"/>
<gene>
    <name evidence="6" type="primary">RPL18B</name>
    <name evidence="6" type="ORF">SPIL2461_LOCUS5793</name>
</gene>
<accession>A0A812MMH3</accession>
<dbReference type="Proteomes" id="UP000649617">
    <property type="component" value="Unassembled WGS sequence"/>
</dbReference>
<dbReference type="EMBL" id="CAJNIZ010008413">
    <property type="protein sequence ID" value="CAE7267159.1"/>
    <property type="molecule type" value="Genomic_DNA"/>
</dbReference>
<organism evidence="6 7">
    <name type="scientific">Symbiodinium pilosum</name>
    <name type="common">Dinoflagellate</name>
    <dbReference type="NCBI Taxonomy" id="2952"/>
    <lineage>
        <taxon>Eukaryota</taxon>
        <taxon>Sar</taxon>
        <taxon>Alveolata</taxon>
        <taxon>Dinophyceae</taxon>
        <taxon>Suessiales</taxon>
        <taxon>Symbiodiniaceae</taxon>
        <taxon>Symbiodinium</taxon>
    </lineage>
</organism>
<dbReference type="AlphaFoldDB" id="A0A812MMH3"/>
<keyword evidence="2" id="KW-0689">Ribosomal protein</keyword>
<evidence type="ECO:0000259" key="5">
    <source>
        <dbReference type="Pfam" id="PF17135"/>
    </source>
</evidence>
<dbReference type="InterPro" id="IPR036227">
    <property type="entry name" value="Ribosomal_uL15/eL18_sf"/>
</dbReference>
<evidence type="ECO:0000256" key="1">
    <source>
        <dbReference type="ARBA" id="ARBA00006815"/>
    </source>
</evidence>
<feature type="region of interest" description="Disordered" evidence="4">
    <location>
        <begin position="189"/>
        <end position="228"/>
    </location>
</feature>
<dbReference type="GO" id="GO:0022625">
    <property type="term" value="C:cytosolic large ribosomal subunit"/>
    <property type="evidence" value="ECO:0007669"/>
    <property type="project" value="TreeGrafter"/>
</dbReference>
<dbReference type="SUPFAM" id="SSF52080">
    <property type="entry name" value="Ribosomal proteins L15p and L18e"/>
    <property type="match status" value="1"/>
</dbReference>
<name>A0A812MMH3_SYMPI</name>
<evidence type="ECO:0000256" key="4">
    <source>
        <dbReference type="SAM" id="MobiDB-lite"/>
    </source>
</evidence>
<proteinExistence type="inferred from homology"/>
<keyword evidence="7" id="KW-1185">Reference proteome</keyword>
<feature type="compositionally biased region" description="Basic residues" evidence="4">
    <location>
        <begin position="218"/>
        <end position="228"/>
    </location>
</feature>
<dbReference type="FunFam" id="3.100.10.10:FF:000001">
    <property type="entry name" value="60S ribosomal protein L18"/>
    <property type="match status" value="1"/>
</dbReference>
<comment type="caution">
    <text evidence="6">The sequence shown here is derived from an EMBL/GenBank/DDBJ whole genome shotgun (WGS) entry which is preliminary data.</text>
</comment>
<keyword evidence="3" id="KW-0687">Ribonucleoprotein</keyword>
<evidence type="ECO:0000313" key="6">
    <source>
        <dbReference type="EMBL" id="CAE7267159.1"/>
    </source>
</evidence>
<dbReference type="PANTHER" id="PTHR10934:SF2">
    <property type="entry name" value="LARGE RIBOSOMAL SUBUNIT PROTEIN EL18"/>
    <property type="match status" value="1"/>
</dbReference>
<comment type="similarity">
    <text evidence="1">Belongs to the eukaryotic ribosomal protein eL18 family.</text>
</comment>
<dbReference type="GO" id="GO:0003735">
    <property type="term" value="F:structural constituent of ribosome"/>
    <property type="evidence" value="ECO:0007669"/>
    <property type="project" value="InterPro"/>
</dbReference>
<dbReference type="InterPro" id="IPR021131">
    <property type="entry name" value="Ribosomal_uL15/eL18"/>
</dbReference>
<protein>
    <submittedName>
        <fullName evidence="6">RPL18B protein</fullName>
    </submittedName>
</protein>
<sequence length="228" mass="25066">MTVIKGLKPDDIKKYVDAVVATLAQGRTLAEVTAKHASPAATMGIDIIAGGRIKNKVRTAKTDNPYVLLLCKLYKFLARRTESKFNKVICKRLNMSGRNRPPLSMSKLAKQMANKEGKTAVVVGTVTDDKRLYDVPTMSVCALRFTETARARITKAGGECITFDQLAMRSPLGKGTVLLRGPVKGREAERHFGKAPGVPNSKTAPYVRSKGRKFEKSRGRRKSRGFKV</sequence>
<dbReference type="Pfam" id="PF17135">
    <property type="entry name" value="Ribosomal_L18"/>
    <property type="match status" value="1"/>
</dbReference>
<feature type="domain" description="Large ribosomal subunit protein uL15/eL18" evidence="5">
    <location>
        <begin position="44"/>
        <end position="228"/>
    </location>
</feature>
<evidence type="ECO:0000256" key="3">
    <source>
        <dbReference type="ARBA" id="ARBA00023274"/>
    </source>
</evidence>
<reference evidence="6" key="1">
    <citation type="submission" date="2021-02" db="EMBL/GenBank/DDBJ databases">
        <authorList>
            <person name="Dougan E. K."/>
            <person name="Rhodes N."/>
            <person name="Thang M."/>
            <person name="Chan C."/>
        </authorList>
    </citation>
    <scope>NUCLEOTIDE SEQUENCE</scope>
</reference>
<dbReference type="InterPro" id="IPR000039">
    <property type="entry name" value="Ribosomal_eL18"/>
</dbReference>
<evidence type="ECO:0000313" key="7">
    <source>
        <dbReference type="Proteomes" id="UP000649617"/>
    </source>
</evidence>
<dbReference type="GO" id="GO:0003723">
    <property type="term" value="F:RNA binding"/>
    <property type="evidence" value="ECO:0007669"/>
    <property type="project" value="TreeGrafter"/>
</dbReference>
<dbReference type="GO" id="GO:0006412">
    <property type="term" value="P:translation"/>
    <property type="evidence" value="ECO:0007669"/>
    <property type="project" value="InterPro"/>
</dbReference>